<protein>
    <submittedName>
        <fullName evidence="2">Uncharacterized protein</fullName>
    </submittedName>
</protein>
<accession>A0A1L9VCF3</accession>
<keyword evidence="3" id="KW-1185">Reference proteome</keyword>
<dbReference type="RefSeq" id="XP_022398253.1">
    <property type="nucleotide sequence ID" value="XM_022548533.1"/>
</dbReference>
<reference evidence="3" key="1">
    <citation type="journal article" date="2017" name="Genome Biol.">
        <title>Comparative genomics reveals high biological diversity and specific adaptations in the industrially and medically important fungal genus Aspergillus.</title>
        <authorList>
            <person name="de Vries R.P."/>
            <person name="Riley R."/>
            <person name="Wiebenga A."/>
            <person name="Aguilar-Osorio G."/>
            <person name="Amillis S."/>
            <person name="Uchima C.A."/>
            <person name="Anderluh G."/>
            <person name="Asadollahi M."/>
            <person name="Askin M."/>
            <person name="Barry K."/>
            <person name="Battaglia E."/>
            <person name="Bayram O."/>
            <person name="Benocci T."/>
            <person name="Braus-Stromeyer S.A."/>
            <person name="Caldana C."/>
            <person name="Canovas D."/>
            <person name="Cerqueira G.C."/>
            <person name="Chen F."/>
            <person name="Chen W."/>
            <person name="Choi C."/>
            <person name="Clum A."/>
            <person name="Dos Santos R.A."/>
            <person name="Damasio A.R."/>
            <person name="Diallinas G."/>
            <person name="Emri T."/>
            <person name="Fekete E."/>
            <person name="Flipphi M."/>
            <person name="Freyberg S."/>
            <person name="Gallo A."/>
            <person name="Gournas C."/>
            <person name="Habgood R."/>
            <person name="Hainaut M."/>
            <person name="Harispe M.L."/>
            <person name="Henrissat B."/>
            <person name="Hilden K.S."/>
            <person name="Hope R."/>
            <person name="Hossain A."/>
            <person name="Karabika E."/>
            <person name="Karaffa L."/>
            <person name="Karanyi Z."/>
            <person name="Krasevec N."/>
            <person name="Kuo A."/>
            <person name="Kusch H."/>
            <person name="LaButti K."/>
            <person name="Lagendijk E.L."/>
            <person name="Lapidus A."/>
            <person name="Levasseur A."/>
            <person name="Lindquist E."/>
            <person name="Lipzen A."/>
            <person name="Logrieco A.F."/>
            <person name="MacCabe A."/>
            <person name="Maekelae M.R."/>
            <person name="Malavazi I."/>
            <person name="Melin P."/>
            <person name="Meyer V."/>
            <person name="Mielnichuk N."/>
            <person name="Miskei M."/>
            <person name="Molnar A.P."/>
            <person name="Mule G."/>
            <person name="Ngan C.Y."/>
            <person name="Orejas M."/>
            <person name="Orosz E."/>
            <person name="Ouedraogo J.P."/>
            <person name="Overkamp K.M."/>
            <person name="Park H.-S."/>
            <person name="Perrone G."/>
            <person name="Piumi F."/>
            <person name="Punt P.J."/>
            <person name="Ram A.F."/>
            <person name="Ramon A."/>
            <person name="Rauscher S."/>
            <person name="Record E."/>
            <person name="Riano-Pachon D.M."/>
            <person name="Robert V."/>
            <person name="Roehrig J."/>
            <person name="Ruller R."/>
            <person name="Salamov A."/>
            <person name="Salih N.S."/>
            <person name="Samson R.A."/>
            <person name="Sandor E."/>
            <person name="Sanguinetti M."/>
            <person name="Schuetze T."/>
            <person name="Sepcic K."/>
            <person name="Shelest E."/>
            <person name="Sherlock G."/>
            <person name="Sophianopoulou V."/>
            <person name="Squina F.M."/>
            <person name="Sun H."/>
            <person name="Susca A."/>
            <person name="Todd R.B."/>
            <person name="Tsang A."/>
            <person name="Unkles S.E."/>
            <person name="van de Wiele N."/>
            <person name="van Rossen-Uffink D."/>
            <person name="Oliveira J.V."/>
            <person name="Vesth T.C."/>
            <person name="Visser J."/>
            <person name="Yu J.-H."/>
            <person name="Zhou M."/>
            <person name="Andersen M.R."/>
            <person name="Archer D.B."/>
            <person name="Baker S.E."/>
            <person name="Benoit I."/>
            <person name="Brakhage A.A."/>
            <person name="Braus G.H."/>
            <person name="Fischer R."/>
            <person name="Frisvad J.C."/>
            <person name="Goldman G.H."/>
            <person name="Houbraken J."/>
            <person name="Oakley B."/>
            <person name="Pocsi I."/>
            <person name="Scazzocchio C."/>
            <person name="Seiboth B."/>
            <person name="vanKuyk P.A."/>
            <person name="Wortman J."/>
            <person name="Dyer P.S."/>
            <person name="Grigoriev I.V."/>
        </authorList>
    </citation>
    <scope>NUCLEOTIDE SEQUENCE [LARGE SCALE GENOMIC DNA]</scope>
    <source>
        <strain evidence="3">CBS 516.65</strain>
    </source>
</reference>
<proteinExistence type="predicted"/>
<evidence type="ECO:0000313" key="3">
    <source>
        <dbReference type="Proteomes" id="UP000184300"/>
    </source>
</evidence>
<sequence length="128" mass="14135">MTCTGRQRCRFFASSAAPMNTQSSRFLGHRGANKARVGCQTCPALCARTLPHTSSDGDSGQLVSDGDGFRHSRLTAAGRGRYSRKEASRMSNRQHSGCHLPTSRQDGIGRRCTKRPSYSPMRYHTNTR</sequence>
<organism evidence="2 3">
    <name type="scientific">Aspergillus glaucus CBS 516.65</name>
    <dbReference type="NCBI Taxonomy" id="1160497"/>
    <lineage>
        <taxon>Eukaryota</taxon>
        <taxon>Fungi</taxon>
        <taxon>Dikarya</taxon>
        <taxon>Ascomycota</taxon>
        <taxon>Pezizomycotina</taxon>
        <taxon>Eurotiomycetes</taxon>
        <taxon>Eurotiomycetidae</taxon>
        <taxon>Eurotiales</taxon>
        <taxon>Aspergillaceae</taxon>
        <taxon>Aspergillus</taxon>
        <taxon>Aspergillus subgen. Aspergillus</taxon>
    </lineage>
</organism>
<feature type="compositionally biased region" description="Polar residues" evidence="1">
    <location>
        <begin position="51"/>
        <end position="62"/>
    </location>
</feature>
<evidence type="ECO:0000313" key="2">
    <source>
        <dbReference type="EMBL" id="OJJ81555.1"/>
    </source>
</evidence>
<gene>
    <name evidence="2" type="ORF">ASPGLDRAFT_624911</name>
</gene>
<dbReference type="GeneID" id="34464793"/>
<dbReference type="Proteomes" id="UP000184300">
    <property type="component" value="Unassembled WGS sequence"/>
</dbReference>
<feature type="region of interest" description="Disordered" evidence="1">
    <location>
        <begin position="50"/>
        <end position="128"/>
    </location>
</feature>
<dbReference type="EMBL" id="KV878905">
    <property type="protein sequence ID" value="OJJ81555.1"/>
    <property type="molecule type" value="Genomic_DNA"/>
</dbReference>
<dbReference type="AlphaFoldDB" id="A0A1L9VCF3"/>
<evidence type="ECO:0000256" key="1">
    <source>
        <dbReference type="SAM" id="MobiDB-lite"/>
    </source>
</evidence>
<name>A0A1L9VCF3_ASPGL</name>
<dbReference type="VEuPathDB" id="FungiDB:ASPGLDRAFT_624911"/>